<feature type="region of interest" description="Disordered" evidence="1">
    <location>
        <begin position="570"/>
        <end position="699"/>
    </location>
</feature>
<dbReference type="OrthoDB" id="10665338at2759"/>
<feature type="region of interest" description="Disordered" evidence="1">
    <location>
        <begin position="103"/>
        <end position="181"/>
    </location>
</feature>
<feature type="compositionally biased region" description="Acidic residues" evidence="1">
    <location>
        <begin position="208"/>
        <end position="231"/>
    </location>
</feature>
<name>A0A1J9RSR3_9PEZI</name>
<feature type="compositionally biased region" description="Basic and acidic residues" evidence="1">
    <location>
        <begin position="440"/>
        <end position="458"/>
    </location>
</feature>
<evidence type="ECO:0000256" key="1">
    <source>
        <dbReference type="SAM" id="MobiDB-lite"/>
    </source>
</evidence>
<feature type="region of interest" description="Disordered" evidence="1">
    <location>
        <begin position="376"/>
        <end position="538"/>
    </location>
</feature>
<dbReference type="GeneID" id="31017840"/>
<dbReference type="RefSeq" id="XP_020126841.1">
    <property type="nucleotide sequence ID" value="XM_020277579.1"/>
</dbReference>
<organism evidence="2 3">
    <name type="scientific">Diplodia corticola</name>
    <dbReference type="NCBI Taxonomy" id="236234"/>
    <lineage>
        <taxon>Eukaryota</taxon>
        <taxon>Fungi</taxon>
        <taxon>Dikarya</taxon>
        <taxon>Ascomycota</taxon>
        <taxon>Pezizomycotina</taxon>
        <taxon>Dothideomycetes</taxon>
        <taxon>Dothideomycetes incertae sedis</taxon>
        <taxon>Botryosphaeriales</taxon>
        <taxon>Botryosphaeriaceae</taxon>
        <taxon>Diplodia</taxon>
    </lineage>
</organism>
<feature type="compositionally biased region" description="Polar residues" evidence="1">
    <location>
        <begin position="475"/>
        <end position="492"/>
    </location>
</feature>
<feature type="compositionally biased region" description="Basic and acidic residues" evidence="1">
    <location>
        <begin position="609"/>
        <end position="619"/>
    </location>
</feature>
<sequence length="770" mass="84599">MNPFNTTSAFAADRRHGSAQACRVTVTLPVRGIIVDRAELARWSAAGYAVSWIMPGGTPMVDYPVMDHYVFGRTPATVCVPPFTPPPPMWPPAPHFDPRAFAVAIPPRPLPSPPSARPAPPPSCPHTPQPTSEPRSSPSFGSRSGMTPSPPPLCIAVDGDLGAGIEPPAGVESPKGVKSKQGAELEDLIQLVEDVNLEDIELEKNIELEEAIESEEDIDSETIGPDEDIESDTNFKLEETDEDASDVYVVSADTYDDRTERHNSEEKEEKAEDKVEEQLSGYDEYIPSTPPQRTWSAGPAAAREVAMEPCRRWSAPRLPAFAVGGSSCGSSDDDIVVMFDDDDDLVPLPPPPTPKSPVEGDLDEVHEQDLDAHLAAEEAEEYEDVGYEESGEDEDEAGEMGGKAYSGYYGVLGAEEPKVKEGADKQESSQHTMSEEDDEQMKVEQEEQHGRGFELGKHVKDKKRVGRKPKLKLQEATQKNKGGYSHTWSSLAPDSRTFALPRASDVLKQHEETSRPPPHASSGHSVDTNSSDSDSDIHVFGIDGEKIVDLSGMPKEFSLAELVWRKRILEAKADNKDAQDLVKTKRANKQDAAEKSSRTQKRARKRKEKKAEKKADAKGVGEASSNAAPSNEMTRPTPEEPTQERQQKPRVHRQAQPAQRVGGRRMNNKRSRPQPKPHEEKDHGDRERQPDELSELREVTHGLIADGIRNASAENGVPLVNSRSYFAADRLGDPEGAGCIPDPEDEADPVGGRYRDDEEQSVFDEARRRA</sequence>
<evidence type="ECO:0000313" key="3">
    <source>
        <dbReference type="Proteomes" id="UP000183809"/>
    </source>
</evidence>
<feature type="compositionally biased region" description="Basic residues" evidence="1">
    <location>
        <begin position="459"/>
        <end position="471"/>
    </location>
</feature>
<feature type="compositionally biased region" description="Basic and acidic residues" evidence="1">
    <location>
        <begin position="505"/>
        <end position="514"/>
    </location>
</feature>
<evidence type="ECO:0000313" key="2">
    <source>
        <dbReference type="EMBL" id="OJD30581.1"/>
    </source>
</evidence>
<keyword evidence="3" id="KW-1185">Reference proteome</keyword>
<feature type="compositionally biased region" description="Acidic residues" evidence="1">
    <location>
        <begin position="377"/>
        <end position="398"/>
    </location>
</feature>
<feature type="compositionally biased region" description="Basic residues" evidence="1">
    <location>
        <begin position="662"/>
        <end position="675"/>
    </location>
</feature>
<feature type="region of interest" description="Disordered" evidence="1">
    <location>
        <begin position="341"/>
        <end position="363"/>
    </location>
</feature>
<feature type="compositionally biased region" description="Basic and acidic residues" evidence="1">
    <location>
        <begin position="570"/>
        <end position="597"/>
    </location>
</feature>
<feature type="compositionally biased region" description="Pro residues" evidence="1">
    <location>
        <begin position="106"/>
        <end position="128"/>
    </location>
</feature>
<dbReference type="Proteomes" id="UP000183809">
    <property type="component" value="Unassembled WGS sequence"/>
</dbReference>
<comment type="caution">
    <text evidence="2">The sequence shown here is derived from an EMBL/GenBank/DDBJ whole genome shotgun (WGS) entry which is preliminary data.</text>
</comment>
<dbReference type="EMBL" id="MNUE01000058">
    <property type="protein sequence ID" value="OJD30581.1"/>
    <property type="molecule type" value="Genomic_DNA"/>
</dbReference>
<feature type="region of interest" description="Disordered" evidence="1">
    <location>
        <begin position="208"/>
        <end position="278"/>
    </location>
</feature>
<feature type="compositionally biased region" description="Low complexity" evidence="1">
    <location>
        <begin position="129"/>
        <end position="145"/>
    </location>
</feature>
<feature type="compositionally biased region" description="Basic and acidic residues" evidence="1">
    <location>
        <begin position="255"/>
        <end position="277"/>
    </location>
</feature>
<gene>
    <name evidence="2" type="ORF">BKCO1_5800062</name>
</gene>
<protein>
    <submittedName>
        <fullName evidence="2">Uncharacterized protein</fullName>
    </submittedName>
</protein>
<feature type="compositionally biased region" description="Basic and acidic residues" evidence="1">
    <location>
        <begin position="415"/>
        <end position="428"/>
    </location>
</feature>
<feature type="compositionally biased region" description="Basic and acidic residues" evidence="1">
    <location>
        <begin position="676"/>
        <end position="699"/>
    </location>
</feature>
<dbReference type="AlphaFoldDB" id="A0A1J9RSR3"/>
<accession>A0A1J9RSR3</accession>
<proteinExistence type="predicted"/>
<reference evidence="2 3" key="1">
    <citation type="submission" date="2016-10" db="EMBL/GenBank/DDBJ databases">
        <title>Proteomics and genomics reveal pathogen-plant mechanisms compatible with a hemibiotrophic lifestyle of Diplodia corticola.</title>
        <authorList>
            <person name="Fernandes I."/>
            <person name="De Jonge R."/>
            <person name="Van De Peer Y."/>
            <person name="Devreese B."/>
            <person name="Alves A."/>
            <person name="Esteves A.C."/>
        </authorList>
    </citation>
    <scope>NUCLEOTIDE SEQUENCE [LARGE SCALE GENOMIC DNA]</scope>
    <source>
        <strain evidence="2 3">CBS 112549</strain>
    </source>
</reference>
<feature type="region of interest" description="Disordered" evidence="1">
    <location>
        <begin position="734"/>
        <end position="770"/>
    </location>
</feature>
<feature type="compositionally biased region" description="Polar residues" evidence="1">
    <location>
        <begin position="623"/>
        <end position="634"/>
    </location>
</feature>
<feature type="compositionally biased region" description="Basic residues" evidence="1">
    <location>
        <begin position="598"/>
        <end position="608"/>
    </location>
</feature>